<proteinExistence type="predicted"/>
<reference evidence="2" key="2">
    <citation type="submission" date="2025-09" db="UniProtKB">
        <authorList>
            <consortium name="Ensembl"/>
        </authorList>
    </citation>
    <scope>IDENTIFICATION</scope>
</reference>
<dbReference type="Ensembl" id="ENSPTXT00000020134.1">
    <property type="protein sequence ID" value="ENSPTXP00000019540.1"/>
    <property type="gene ID" value="ENSPTXG00000013501.1"/>
</dbReference>
<dbReference type="Proteomes" id="UP000472273">
    <property type="component" value="Unplaced"/>
</dbReference>
<reference evidence="2" key="1">
    <citation type="submission" date="2025-08" db="UniProtKB">
        <authorList>
            <consortium name="Ensembl"/>
        </authorList>
    </citation>
    <scope>IDENTIFICATION</scope>
</reference>
<protein>
    <submittedName>
        <fullName evidence="2">Uncharacterized protein</fullName>
    </submittedName>
</protein>
<accession>A0A670Z6N4</accession>
<evidence type="ECO:0000256" key="1">
    <source>
        <dbReference type="SAM" id="MobiDB-lite"/>
    </source>
</evidence>
<evidence type="ECO:0000313" key="2">
    <source>
        <dbReference type="Ensembl" id="ENSPTXP00000019540.1"/>
    </source>
</evidence>
<evidence type="ECO:0000313" key="3">
    <source>
        <dbReference type="Proteomes" id="UP000472273"/>
    </source>
</evidence>
<keyword evidence="3" id="KW-1185">Reference proteome</keyword>
<feature type="region of interest" description="Disordered" evidence="1">
    <location>
        <begin position="17"/>
        <end position="42"/>
    </location>
</feature>
<dbReference type="AlphaFoldDB" id="A0A670Z6N4"/>
<sequence>MKLLKPTWVNHNGEGVLGARAEGQGEAPGGTPGSWEGRRRDAGGEWGPLRECRALGRCQCFP</sequence>
<name>A0A670Z6N4_PSETE</name>
<organism evidence="2 3">
    <name type="scientific">Pseudonaja textilis</name>
    <name type="common">Eastern brown snake</name>
    <dbReference type="NCBI Taxonomy" id="8673"/>
    <lineage>
        <taxon>Eukaryota</taxon>
        <taxon>Metazoa</taxon>
        <taxon>Chordata</taxon>
        <taxon>Craniata</taxon>
        <taxon>Vertebrata</taxon>
        <taxon>Euteleostomi</taxon>
        <taxon>Lepidosauria</taxon>
        <taxon>Squamata</taxon>
        <taxon>Bifurcata</taxon>
        <taxon>Unidentata</taxon>
        <taxon>Episquamata</taxon>
        <taxon>Toxicofera</taxon>
        <taxon>Serpentes</taxon>
        <taxon>Colubroidea</taxon>
        <taxon>Elapidae</taxon>
        <taxon>Hydrophiinae</taxon>
        <taxon>Pseudonaja</taxon>
    </lineage>
</organism>